<keyword evidence="1" id="KW-0812">Transmembrane</keyword>
<evidence type="ECO:0000313" key="2">
    <source>
        <dbReference type="EMBL" id="RGN31225.1"/>
    </source>
</evidence>
<proteinExistence type="predicted"/>
<feature type="transmembrane region" description="Helical" evidence="1">
    <location>
        <begin position="52"/>
        <end position="73"/>
    </location>
</feature>
<evidence type="ECO:0000256" key="1">
    <source>
        <dbReference type="SAM" id="Phobius"/>
    </source>
</evidence>
<dbReference type="EMBL" id="QSUL01000020">
    <property type="protein sequence ID" value="RGN31225.1"/>
    <property type="molecule type" value="Genomic_DNA"/>
</dbReference>
<accession>A0A3E5B168</accession>
<feature type="transmembrane region" description="Helical" evidence="1">
    <location>
        <begin position="5"/>
        <end position="24"/>
    </location>
</feature>
<feature type="transmembrane region" description="Helical" evidence="1">
    <location>
        <begin position="93"/>
        <end position="115"/>
    </location>
</feature>
<organism evidence="2 3">
    <name type="scientific">Bacteroides oleiciplenus</name>
    <dbReference type="NCBI Taxonomy" id="626931"/>
    <lineage>
        <taxon>Bacteria</taxon>
        <taxon>Pseudomonadati</taxon>
        <taxon>Bacteroidota</taxon>
        <taxon>Bacteroidia</taxon>
        <taxon>Bacteroidales</taxon>
        <taxon>Bacteroidaceae</taxon>
        <taxon>Bacteroides</taxon>
    </lineage>
</organism>
<feature type="transmembrane region" description="Helical" evidence="1">
    <location>
        <begin position="407"/>
        <end position="425"/>
    </location>
</feature>
<name>A0A3E5B168_9BACE</name>
<dbReference type="AlphaFoldDB" id="A0A3E5B168"/>
<feature type="transmembrane region" description="Helical" evidence="1">
    <location>
        <begin position="382"/>
        <end position="400"/>
    </location>
</feature>
<reference evidence="2 3" key="1">
    <citation type="submission" date="2018-08" db="EMBL/GenBank/DDBJ databases">
        <title>A genome reference for cultivated species of the human gut microbiota.</title>
        <authorList>
            <person name="Zou Y."/>
            <person name="Xue W."/>
            <person name="Luo G."/>
        </authorList>
    </citation>
    <scope>NUCLEOTIDE SEQUENCE [LARGE SCALE GENOMIC DNA]</scope>
    <source>
        <strain evidence="2 3">OM05-15BH</strain>
    </source>
</reference>
<keyword evidence="1" id="KW-1133">Transmembrane helix</keyword>
<feature type="transmembrane region" description="Helical" evidence="1">
    <location>
        <begin position="198"/>
        <end position="218"/>
    </location>
</feature>
<gene>
    <name evidence="2" type="ORF">DXB65_21170</name>
</gene>
<feature type="transmembrane region" description="Helical" evidence="1">
    <location>
        <begin position="135"/>
        <end position="155"/>
    </location>
</feature>
<feature type="transmembrane region" description="Helical" evidence="1">
    <location>
        <begin position="248"/>
        <end position="267"/>
    </location>
</feature>
<protein>
    <recommendedName>
        <fullName evidence="4">Oligosaccharide repeat unit polymerase</fullName>
    </recommendedName>
</protein>
<sequence>MITYFVISFLFSIFLWVNAPIVYVEPYCQAIGWHYILSSILFLFHKSRIQGFFNFYFFFLFSYGCVNYIHPILLYPDDKILHVFSIPYNHDLISYSLATAHVAIHLFMIGTFMNFSRHFFPKVKSSKVQYSDISFFERITLLVTIFFFFFIFFVLKRISGLQHQNPRIVIVIVALIAISFYLKTSFLSENRCLKLKDFFILNKMNIFSTFFFLISLFSIGSRSYGLNILLFIGGVINLYYCRFRFLQLVGVLVPMFIFMSVISITRLSPVNFSNSSVFTVFEYSYDYIIGSKDAFALLFTDFIVNNRNLYEEIDYSIKYGLLFGQTYIPYLFVIVPFGATLFSNYFLGKDLRQLNTGALITDINGAEVGLGSNAVGDLYMNFSYIGVFVMFFVFGAFVNYAMKSTSFYGRLLYFTLIAFSIYIPRADILSWLSLFMLMILFLCLRRVYVLYISILLK</sequence>
<evidence type="ECO:0000313" key="3">
    <source>
        <dbReference type="Proteomes" id="UP000260983"/>
    </source>
</evidence>
<keyword evidence="1" id="KW-0472">Membrane</keyword>
<evidence type="ECO:0008006" key="4">
    <source>
        <dbReference type="Google" id="ProtNLM"/>
    </source>
</evidence>
<feature type="transmembrane region" description="Helical" evidence="1">
    <location>
        <begin position="287"/>
        <end position="306"/>
    </location>
</feature>
<feature type="transmembrane region" description="Helical" evidence="1">
    <location>
        <begin position="30"/>
        <end position="45"/>
    </location>
</feature>
<feature type="transmembrane region" description="Helical" evidence="1">
    <location>
        <begin position="327"/>
        <end position="347"/>
    </location>
</feature>
<comment type="caution">
    <text evidence="2">The sequence shown here is derived from an EMBL/GenBank/DDBJ whole genome shotgun (WGS) entry which is preliminary data.</text>
</comment>
<feature type="transmembrane region" description="Helical" evidence="1">
    <location>
        <begin position="431"/>
        <end position="456"/>
    </location>
</feature>
<feature type="transmembrane region" description="Helical" evidence="1">
    <location>
        <begin position="167"/>
        <end position="186"/>
    </location>
</feature>
<feature type="transmembrane region" description="Helical" evidence="1">
    <location>
        <begin position="224"/>
        <end position="241"/>
    </location>
</feature>
<dbReference type="Proteomes" id="UP000260983">
    <property type="component" value="Unassembled WGS sequence"/>
</dbReference>